<feature type="domain" description="Calx-beta" evidence="4">
    <location>
        <begin position="117"/>
        <end position="234"/>
    </location>
</feature>
<keyword evidence="1" id="KW-0732">Signal</keyword>
<dbReference type="SUPFAM" id="SSF141072">
    <property type="entry name" value="CalX-like"/>
    <property type="match status" value="4"/>
</dbReference>
<evidence type="ECO:0000313" key="5">
    <source>
        <dbReference type="EMBL" id="KAL2079820.1"/>
    </source>
</evidence>
<name>A0ABD1IXX8_9TELE</name>
<dbReference type="PANTHER" id="PTHR46682">
    <property type="entry name" value="ADHESION G-PROTEIN COUPLED RECEPTOR V1"/>
    <property type="match status" value="1"/>
</dbReference>
<dbReference type="InterPro" id="IPR003644">
    <property type="entry name" value="Calx_beta"/>
</dbReference>
<keyword evidence="3" id="KW-0106">Calcium</keyword>
<dbReference type="PANTHER" id="PTHR46682:SF1">
    <property type="entry name" value="ADHESION G-PROTEIN COUPLED RECEPTOR V1"/>
    <property type="match status" value="1"/>
</dbReference>
<evidence type="ECO:0000256" key="2">
    <source>
        <dbReference type="ARBA" id="ARBA00022737"/>
    </source>
</evidence>
<proteinExistence type="predicted"/>
<sequence length="524" mass="57437">MITVTEALGRNQEVFLTLIRKRGTYGSVTVIFQIFDGSNPVSEDISPERGNITFFPGQASVTFRILIHDDKIPEDDEMFTVQLMEVKGGALLNQNRSSISILIIRNDAPVRISHSYLAVPESVGVINITITRGRTEDDQPIGSDDHEVSVTYMVFSSNSSTSVATAGVDFVDLQSRPVVIFPARVHKTQLHFRIIDDKVPEIAESFQVILLEDTLQGDAVLMSPSSIHIIIEPNDKPHGVLSISTLATPDPIVINEDLNTRFEQIAVVRNGGTHGYVTVNFTVTRNASDDSPVTDDLNPAFGVLTFSAGQMSAVLSFNITQDDIPEEAEVFFLKLLPDSVKGGAEVDEPMEVMFYLQDSDDVYGRFLFHPDEGQHIQSEPSGRFLLLNFLREGGAVGRVQLGLSVLYQPARPVGFSSDGVINGSSVTNVLFEANQRFSQVILPIRNDAFLQNGAHFIIQMTSLQLVNIIPRVPSISPRFGGDTHTILTVTPEIANGEIGFTSNKTVVVLEPEDTNSSLVKHPYA</sequence>
<organism evidence="5 6">
    <name type="scientific">Coilia grayii</name>
    <name type="common">Gray's grenadier anchovy</name>
    <dbReference type="NCBI Taxonomy" id="363190"/>
    <lineage>
        <taxon>Eukaryota</taxon>
        <taxon>Metazoa</taxon>
        <taxon>Chordata</taxon>
        <taxon>Craniata</taxon>
        <taxon>Vertebrata</taxon>
        <taxon>Euteleostomi</taxon>
        <taxon>Actinopterygii</taxon>
        <taxon>Neopterygii</taxon>
        <taxon>Teleostei</taxon>
        <taxon>Clupei</taxon>
        <taxon>Clupeiformes</taxon>
        <taxon>Clupeoidei</taxon>
        <taxon>Engraulidae</taxon>
        <taxon>Coilinae</taxon>
        <taxon>Coilia</taxon>
    </lineage>
</organism>
<dbReference type="FunFam" id="2.60.40.2030:FF:000017">
    <property type="entry name" value="Adhesion G protein-coupled receptor V1"/>
    <property type="match status" value="1"/>
</dbReference>
<keyword evidence="6" id="KW-1185">Reference proteome</keyword>
<dbReference type="InterPro" id="IPR038081">
    <property type="entry name" value="CalX-like_sf"/>
</dbReference>
<evidence type="ECO:0000256" key="3">
    <source>
        <dbReference type="ARBA" id="ARBA00022837"/>
    </source>
</evidence>
<dbReference type="InterPro" id="IPR026919">
    <property type="entry name" value="ADGRV1"/>
</dbReference>
<keyword evidence="2" id="KW-0677">Repeat</keyword>
<gene>
    <name evidence="5" type="ORF">ACEWY4_025564</name>
</gene>
<feature type="domain" description="Calx-beta" evidence="4">
    <location>
        <begin position="262"/>
        <end position="351"/>
    </location>
</feature>
<dbReference type="FunFam" id="2.60.40.2030:FF:000023">
    <property type="entry name" value="Adhesion G protein-coupled receptor V1"/>
    <property type="match status" value="1"/>
</dbReference>
<dbReference type="AlphaFoldDB" id="A0ABD1IXX8"/>
<accession>A0ABD1IXX8</accession>
<reference evidence="5 6" key="1">
    <citation type="submission" date="2024-09" db="EMBL/GenBank/DDBJ databases">
        <title>A chromosome-level genome assembly of Gray's grenadier anchovy, Coilia grayii.</title>
        <authorList>
            <person name="Fu Z."/>
        </authorList>
    </citation>
    <scope>NUCLEOTIDE SEQUENCE [LARGE SCALE GENOMIC DNA]</scope>
    <source>
        <strain evidence="5">G4</strain>
        <tissue evidence="5">Muscle</tissue>
    </source>
</reference>
<feature type="domain" description="Calx-beta" evidence="4">
    <location>
        <begin position="11"/>
        <end position="93"/>
    </location>
</feature>
<dbReference type="EMBL" id="JBHFQA010000022">
    <property type="protein sequence ID" value="KAL2079820.1"/>
    <property type="molecule type" value="Genomic_DNA"/>
</dbReference>
<evidence type="ECO:0000256" key="1">
    <source>
        <dbReference type="ARBA" id="ARBA00022729"/>
    </source>
</evidence>
<evidence type="ECO:0000259" key="4">
    <source>
        <dbReference type="Pfam" id="PF03160"/>
    </source>
</evidence>
<dbReference type="Proteomes" id="UP001591681">
    <property type="component" value="Unassembled WGS sequence"/>
</dbReference>
<protein>
    <recommendedName>
        <fullName evidence="4">Calx-beta domain-containing protein</fullName>
    </recommendedName>
</protein>
<dbReference type="Pfam" id="PF03160">
    <property type="entry name" value="Calx-beta"/>
    <property type="match status" value="3"/>
</dbReference>
<evidence type="ECO:0000313" key="6">
    <source>
        <dbReference type="Proteomes" id="UP001591681"/>
    </source>
</evidence>
<dbReference type="Gene3D" id="2.60.40.2030">
    <property type="match status" value="3"/>
</dbReference>
<comment type="caution">
    <text evidence="5">The sequence shown here is derived from an EMBL/GenBank/DDBJ whole genome shotgun (WGS) entry which is preliminary data.</text>
</comment>